<dbReference type="EMBL" id="JBBNAF010000012">
    <property type="protein sequence ID" value="KAK9091831.1"/>
    <property type="molecule type" value="Genomic_DNA"/>
</dbReference>
<dbReference type="Pfam" id="PF05701">
    <property type="entry name" value="WEMBL"/>
    <property type="match status" value="1"/>
</dbReference>
<dbReference type="GO" id="GO:0009903">
    <property type="term" value="P:chloroplast avoidance movement"/>
    <property type="evidence" value="ECO:0007669"/>
    <property type="project" value="TreeGrafter"/>
</dbReference>
<accession>A0AAP0HPI7</accession>
<dbReference type="AlphaFoldDB" id="A0AAP0HPI7"/>
<evidence type="ECO:0000313" key="5">
    <source>
        <dbReference type="EMBL" id="KAK9091831.1"/>
    </source>
</evidence>
<reference evidence="5 6" key="1">
    <citation type="submission" date="2024-01" db="EMBL/GenBank/DDBJ databases">
        <title>Genome assemblies of Stephania.</title>
        <authorList>
            <person name="Yang L."/>
        </authorList>
    </citation>
    <scope>NUCLEOTIDE SEQUENCE [LARGE SCALE GENOMIC DNA]</scope>
    <source>
        <strain evidence="5">YNDBR</strain>
        <tissue evidence="5">Leaf</tissue>
    </source>
</reference>
<dbReference type="Gene3D" id="1.10.287.1490">
    <property type="match status" value="1"/>
</dbReference>
<keyword evidence="2 3" id="KW-0175">Coiled coil</keyword>
<evidence type="ECO:0000256" key="2">
    <source>
        <dbReference type="ARBA" id="ARBA00023054"/>
    </source>
</evidence>
<feature type="region of interest" description="Disordered" evidence="4">
    <location>
        <begin position="635"/>
        <end position="703"/>
    </location>
</feature>
<gene>
    <name evidence="5" type="ORF">Syun_026742</name>
</gene>
<feature type="coiled-coil region" evidence="3">
    <location>
        <begin position="564"/>
        <end position="619"/>
    </location>
</feature>
<feature type="coiled-coil region" evidence="3">
    <location>
        <begin position="201"/>
        <end position="238"/>
    </location>
</feature>
<evidence type="ECO:0000256" key="4">
    <source>
        <dbReference type="SAM" id="MobiDB-lite"/>
    </source>
</evidence>
<dbReference type="PANTHER" id="PTHR32054:SF3">
    <property type="entry name" value="HEAVY CHAIN, PUTATIVE, EXPRESSED-RELATED"/>
    <property type="match status" value="1"/>
</dbReference>
<dbReference type="Proteomes" id="UP001420932">
    <property type="component" value="Unassembled WGS sequence"/>
</dbReference>
<evidence type="ECO:0000256" key="3">
    <source>
        <dbReference type="SAM" id="Coils"/>
    </source>
</evidence>
<dbReference type="InterPro" id="IPR008545">
    <property type="entry name" value="Web"/>
</dbReference>
<feature type="compositionally biased region" description="Basic and acidic residues" evidence="4">
    <location>
        <begin position="652"/>
        <end position="668"/>
    </location>
</feature>
<sequence>MVVSFEIVSSHRQWSKGNVGIEGWRFEWVDNVRRKEGHVSDYGSCDGEEARKMVKARQNSTDSPKAEVGEIDTRAPFESVKAAVSLFGEVAFSGSGGDHAVRKSKPFPTERVYAKETQLHLTQKELNKLKEQLKNAEDTKAQALVELEKAKRTVDDLTNKLRTINESKESAIKATETAKDRAKQIEEANSGEIVDSSGAWKQELETAREQYMTAISELNDAKQELRKIRQDFEASMEAKVAAIRQAEEAEQLTKANTERAHDISKEIASIEESLLHVKLATEQAHQEQAKILAEKDSQRQSSKGALDEAQKRLASFKEEFNPEFIRDLETQLEQKTTEIESVKKEIENAKASDLDSVRTVTSELDGAKETLHKVVEEESTLRNLVESLKLELENVKKEHSELREKEAETESIAGSLHVKLRKCKAELEAAVAEESKARGASDELMETLQQLVSESENSRQEAEEMQKNAEELRNEAAARKLELEEAEKKLQVALLEAEEAKAAETQALDQIKVLSERTNAARASTSESGAKITVSAEEFETLNKKVEQSDELTEMKVAAAMAQVEAIKASENEANKKLEAIMKEIEEMKTATEEALKRAEMAEAAKKAVEGELKRWREREQKKAAETAARILADSEVSSDFSQQHTTVDKQMQPERTEGTRKVMDKSHGTKKALLPNLSGIFHRKKSQVEGASPSYLPGEKPV</sequence>
<feature type="coiled-coil region" evidence="3">
    <location>
        <begin position="119"/>
        <end position="174"/>
    </location>
</feature>
<evidence type="ECO:0008006" key="7">
    <source>
        <dbReference type="Google" id="ProtNLM"/>
    </source>
</evidence>
<comment type="caution">
    <text evidence="5">The sequence shown here is derived from an EMBL/GenBank/DDBJ whole genome shotgun (WGS) entry which is preliminary data.</text>
</comment>
<keyword evidence="6" id="KW-1185">Reference proteome</keyword>
<evidence type="ECO:0000313" key="6">
    <source>
        <dbReference type="Proteomes" id="UP001420932"/>
    </source>
</evidence>
<protein>
    <recommendedName>
        <fullName evidence="7">WEB family protein</fullName>
    </recommendedName>
</protein>
<feature type="coiled-coil region" evidence="3">
    <location>
        <begin position="441"/>
        <end position="517"/>
    </location>
</feature>
<comment type="similarity">
    <text evidence="1">Belongs to the WEB family.</text>
</comment>
<dbReference type="GO" id="GO:0009904">
    <property type="term" value="P:chloroplast accumulation movement"/>
    <property type="evidence" value="ECO:0007669"/>
    <property type="project" value="TreeGrafter"/>
</dbReference>
<feature type="coiled-coil region" evidence="3">
    <location>
        <begin position="299"/>
        <end position="352"/>
    </location>
</feature>
<name>A0AAP0HPI7_9MAGN</name>
<proteinExistence type="inferred from homology"/>
<dbReference type="PANTHER" id="PTHR32054">
    <property type="entry name" value="HEAVY CHAIN, PUTATIVE, EXPRESSED-RELATED-RELATED"/>
    <property type="match status" value="1"/>
</dbReference>
<feature type="coiled-coil region" evidence="3">
    <location>
        <begin position="378"/>
        <end position="412"/>
    </location>
</feature>
<feature type="compositionally biased region" description="Polar residues" evidence="4">
    <location>
        <begin position="636"/>
        <end position="650"/>
    </location>
</feature>
<evidence type="ECO:0000256" key="1">
    <source>
        <dbReference type="ARBA" id="ARBA00005485"/>
    </source>
</evidence>
<organism evidence="5 6">
    <name type="scientific">Stephania yunnanensis</name>
    <dbReference type="NCBI Taxonomy" id="152371"/>
    <lineage>
        <taxon>Eukaryota</taxon>
        <taxon>Viridiplantae</taxon>
        <taxon>Streptophyta</taxon>
        <taxon>Embryophyta</taxon>
        <taxon>Tracheophyta</taxon>
        <taxon>Spermatophyta</taxon>
        <taxon>Magnoliopsida</taxon>
        <taxon>Ranunculales</taxon>
        <taxon>Menispermaceae</taxon>
        <taxon>Menispermoideae</taxon>
        <taxon>Cissampelideae</taxon>
        <taxon>Stephania</taxon>
    </lineage>
</organism>
<dbReference type="GO" id="GO:0005829">
    <property type="term" value="C:cytosol"/>
    <property type="evidence" value="ECO:0007669"/>
    <property type="project" value="TreeGrafter"/>
</dbReference>